<dbReference type="RefSeq" id="XP_022345369.1">
    <property type="nucleotide sequence ID" value="XM_022489661.1"/>
</dbReference>
<keyword evidence="2" id="KW-0732">Signal</keyword>
<feature type="signal peptide" evidence="2">
    <location>
        <begin position="1"/>
        <end position="23"/>
    </location>
</feature>
<proteinExistence type="predicted"/>
<feature type="transmembrane region" description="Helical" evidence="1">
    <location>
        <begin position="120"/>
        <end position="144"/>
    </location>
</feature>
<dbReference type="GeneID" id="111137945"/>
<keyword evidence="1" id="KW-0472">Membrane</keyword>
<evidence type="ECO:0000256" key="2">
    <source>
        <dbReference type="SAM" id="SignalP"/>
    </source>
</evidence>
<protein>
    <submittedName>
        <fullName evidence="4">Uncharacterized protein LOC111137945 isoform X1</fullName>
    </submittedName>
</protein>
<gene>
    <name evidence="4" type="primary">LOC111137945</name>
</gene>
<keyword evidence="3" id="KW-1185">Reference proteome</keyword>
<keyword evidence="1" id="KW-1133">Transmembrane helix</keyword>
<feature type="chain" id="PRO_5034762212" evidence="2">
    <location>
        <begin position="24"/>
        <end position="245"/>
    </location>
</feature>
<evidence type="ECO:0000256" key="1">
    <source>
        <dbReference type="SAM" id="Phobius"/>
    </source>
</evidence>
<name>A0A8B8EZD8_CRAVI</name>
<keyword evidence="1" id="KW-0812">Transmembrane</keyword>
<dbReference type="Proteomes" id="UP000694844">
    <property type="component" value="Chromosome 5"/>
</dbReference>
<evidence type="ECO:0000313" key="3">
    <source>
        <dbReference type="Proteomes" id="UP000694844"/>
    </source>
</evidence>
<reference evidence="4" key="1">
    <citation type="submission" date="2025-08" db="UniProtKB">
        <authorList>
            <consortium name="RefSeq"/>
        </authorList>
    </citation>
    <scope>IDENTIFICATION</scope>
    <source>
        <tissue evidence="4">Whole sample</tissue>
    </source>
</reference>
<evidence type="ECO:0000313" key="4">
    <source>
        <dbReference type="RefSeq" id="XP_022345369.1"/>
    </source>
</evidence>
<dbReference type="Gene3D" id="2.170.300.10">
    <property type="entry name" value="Tie2 ligand-binding domain superfamily"/>
    <property type="match status" value="1"/>
</dbReference>
<dbReference type="AlphaFoldDB" id="A0A8B8EZD8"/>
<organism evidence="3 4">
    <name type="scientific">Crassostrea virginica</name>
    <name type="common">Eastern oyster</name>
    <dbReference type="NCBI Taxonomy" id="6565"/>
    <lineage>
        <taxon>Eukaryota</taxon>
        <taxon>Metazoa</taxon>
        <taxon>Spiralia</taxon>
        <taxon>Lophotrochozoa</taxon>
        <taxon>Mollusca</taxon>
        <taxon>Bivalvia</taxon>
        <taxon>Autobranchia</taxon>
        <taxon>Pteriomorphia</taxon>
        <taxon>Ostreida</taxon>
        <taxon>Ostreoidea</taxon>
        <taxon>Ostreidae</taxon>
        <taxon>Crassostrea</taxon>
    </lineage>
</organism>
<accession>A0A8B8EZD8</accession>
<sequence>MKMRWSLIKNFCLFLSCVFKVQNLFWYQEMMDPVAMINLTMAYCGSKSSDVHCCSNYRLLNGRCKACAPGTYNANCSDECPDGFYGLFCAKKCSCEKYCDKVKGCLNSDSTIPTIPAERWIYWVLPLSLGVISFVGIGFIILGWKKKRTGSRNLIDVETVNYNRGDEETVDDTEHLMTGPYEVELQTVENNVNTISYNKINEEAVGYTGILMTCLGSYEEEIQTAACRTLNLQKYYYEEPVRSKN</sequence>
<dbReference type="KEGG" id="cvn:111137945"/>